<organism evidence="2">
    <name type="scientific">viral metagenome</name>
    <dbReference type="NCBI Taxonomy" id="1070528"/>
    <lineage>
        <taxon>unclassified sequences</taxon>
        <taxon>metagenomes</taxon>
        <taxon>organismal metagenomes</taxon>
    </lineage>
</organism>
<sequence>MLDPVSIYIFVAVIFFIFLIYLVYIEMNARIIFMEETNKSLKDIAVAVVKISNSIN</sequence>
<dbReference type="EMBL" id="MN739126">
    <property type="protein sequence ID" value="QHS90103.1"/>
    <property type="molecule type" value="Genomic_DNA"/>
</dbReference>
<evidence type="ECO:0000313" key="2">
    <source>
        <dbReference type="EMBL" id="QHS90103.1"/>
    </source>
</evidence>
<reference evidence="2" key="1">
    <citation type="journal article" date="2020" name="Nature">
        <title>Giant virus diversity and host interactions through global metagenomics.</title>
        <authorList>
            <person name="Schulz F."/>
            <person name="Roux S."/>
            <person name="Paez-Espino D."/>
            <person name="Jungbluth S."/>
            <person name="Walsh D.A."/>
            <person name="Denef V.J."/>
            <person name="McMahon K.D."/>
            <person name="Konstantinidis K.T."/>
            <person name="Eloe-Fadrosh E.A."/>
            <person name="Kyrpides N.C."/>
            <person name="Woyke T."/>
        </authorList>
    </citation>
    <scope>NUCLEOTIDE SEQUENCE</scope>
    <source>
        <strain evidence="2">GVMAG-M-3300010160-4</strain>
    </source>
</reference>
<name>A0A6C0BFE2_9ZZZZ</name>
<dbReference type="AlphaFoldDB" id="A0A6C0BFE2"/>
<keyword evidence="1" id="KW-0812">Transmembrane</keyword>
<protein>
    <submittedName>
        <fullName evidence="2">Uncharacterized protein</fullName>
    </submittedName>
</protein>
<keyword evidence="1" id="KW-1133">Transmembrane helix</keyword>
<accession>A0A6C0BFE2</accession>
<evidence type="ECO:0000256" key="1">
    <source>
        <dbReference type="SAM" id="Phobius"/>
    </source>
</evidence>
<proteinExistence type="predicted"/>
<feature type="transmembrane region" description="Helical" evidence="1">
    <location>
        <begin position="6"/>
        <end position="24"/>
    </location>
</feature>
<keyword evidence="1" id="KW-0472">Membrane</keyword>